<name>A0A921HR45_9FIRM</name>
<evidence type="ECO:0000259" key="5">
    <source>
        <dbReference type="Pfam" id="PF09084"/>
    </source>
</evidence>
<evidence type="ECO:0000313" key="7">
    <source>
        <dbReference type="Proteomes" id="UP000780768"/>
    </source>
</evidence>
<protein>
    <submittedName>
        <fullName evidence="6">ABC transporter substrate-binding protein</fullName>
    </submittedName>
</protein>
<comment type="subcellular location">
    <subcellularLocation>
        <location evidence="1">Periplasm</location>
    </subcellularLocation>
</comment>
<feature type="signal peptide" evidence="4">
    <location>
        <begin position="1"/>
        <end position="25"/>
    </location>
</feature>
<dbReference type="CDD" id="cd01008">
    <property type="entry name" value="PBP2_NrtA_SsuA_CpmA_like"/>
    <property type="match status" value="1"/>
</dbReference>
<dbReference type="Gene3D" id="3.40.190.10">
    <property type="entry name" value="Periplasmic binding protein-like II"/>
    <property type="match status" value="2"/>
</dbReference>
<evidence type="ECO:0000256" key="1">
    <source>
        <dbReference type="ARBA" id="ARBA00004418"/>
    </source>
</evidence>
<dbReference type="InterPro" id="IPR015168">
    <property type="entry name" value="SsuA/THI5"/>
</dbReference>
<reference evidence="6" key="2">
    <citation type="submission" date="2021-09" db="EMBL/GenBank/DDBJ databases">
        <authorList>
            <person name="Gilroy R."/>
        </authorList>
    </citation>
    <scope>NUCLEOTIDE SEQUENCE</scope>
    <source>
        <strain evidence="6">7318</strain>
    </source>
</reference>
<evidence type="ECO:0000256" key="4">
    <source>
        <dbReference type="SAM" id="SignalP"/>
    </source>
</evidence>
<comment type="similarity">
    <text evidence="2">Belongs to the bacterial solute-binding protein SsuA/TauA family.</text>
</comment>
<feature type="domain" description="SsuA/THI5-like" evidence="5">
    <location>
        <begin position="61"/>
        <end position="275"/>
    </location>
</feature>
<dbReference type="PROSITE" id="PS51257">
    <property type="entry name" value="PROKAR_LIPOPROTEIN"/>
    <property type="match status" value="1"/>
</dbReference>
<organism evidence="6 7">
    <name type="scientific">Megamonas hypermegale</name>
    <dbReference type="NCBI Taxonomy" id="158847"/>
    <lineage>
        <taxon>Bacteria</taxon>
        <taxon>Bacillati</taxon>
        <taxon>Bacillota</taxon>
        <taxon>Negativicutes</taxon>
        <taxon>Selenomonadales</taxon>
        <taxon>Selenomonadaceae</taxon>
        <taxon>Megamonas</taxon>
    </lineage>
</organism>
<evidence type="ECO:0000313" key="6">
    <source>
        <dbReference type="EMBL" id="HJF85720.1"/>
    </source>
</evidence>
<dbReference type="Proteomes" id="UP000780768">
    <property type="component" value="Unassembled WGS sequence"/>
</dbReference>
<evidence type="ECO:0000256" key="2">
    <source>
        <dbReference type="ARBA" id="ARBA00010742"/>
    </source>
</evidence>
<comment type="caution">
    <text evidence="6">The sequence shown here is derived from an EMBL/GenBank/DDBJ whole genome shotgun (WGS) entry which is preliminary data.</text>
</comment>
<dbReference type="AlphaFoldDB" id="A0A921HR45"/>
<accession>A0A921HR45</accession>
<sequence>MIKKSLWKKLCLIGMSMIVCTSILAGCGNNQATQNGQKGEATNEKLVAYGELDPQVSGQQIIAEEKGFFKEEGLDVENKLMTGPDENASLVASGDAKICFGSMYNNISVAANGVKVKVVSPLVNAAGTQSVVARKGLEINSPKDLEGKKIGMTNGAGVLIAIRNMCKATGVDINKIQFINLGVSDQLAALDRGDIDAMAAWEPWIGKALDHGGTLLFSGTKSNLPGAQGDVHWIDFYMTLQVTQDFYDKNPETVEKLLRALHKATDYINEHPEDAAKIIAKRINIDEKECLRIMQENKYTMQYDQQFVDGANNMANFMLEMGNIKSVPKTDDYLDPTMMKKLFPNEVKL</sequence>
<reference evidence="6" key="1">
    <citation type="journal article" date="2021" name="PeerJ">
        <title>Extensive microbial diversity within the chicken gut microbiome revealed by metagenomics and culture.</title>
        <authorList>
            <person name="Gilroy R."/>
            <person name="Ravi A."/>
            <person name="Getino M."/>
            <person name="Pursley I."/>
            <person name="Horton D.L."/>
            <person name="Alikhan N.F."/>
            <person name="Baker D."/>
            <person name="Gharbi K."/>
            <person name="Hall N."/>
            <person name="Watson M."/>
            <person name="Adriaenssens E.M."/>
            <person name="Foster-Nyarko E."/>
            <person name="Jarju S."/>
            <person name="Secka A."/>
            <person name="Antonio M."/>
            <person name="Oren A."/>
            <person name="Chaudhuri R.R."/>
            <person name="La Ragione R."/>
            <person name="Hildebrand F."/>
            <person name="Pallen M.J."/>
        </authorList>
    </citation>
    <scope>NUCLEOTIDE SEQUENCE</scope>
    <source>
        <strain evidence="6">7318</strain>
    </source>
</reference>
<proteinExistence type="inferred from homology"/>
<gene>
    <name evidence="6" type="ORF">K8V65_08680</name>
</gene>
<evidence type="ECO:0000256" key="3">
    <source>
        <dbReference type="ARBA" id="ARBA00022729"/>
    </source>
</evidence>
<dbReference type="PANTHER" id="PTHR30024:SF47">
    <property type="entry name" value="TAURINE-BINDING PERIPLASMIC PROTEIN"/>
    <property type="match status" value="1"/>
</dbReference>
<dbReference type="SUPFAM" id="SSF53850">
    <property type="entry name" value="Periplasmic binding protein-like II"/>
    <property type="match status" value="1"/>
</dbReference>
<dbReference type="GO" id="GO:0042597">
    <property type="term" value="C:periplasmic space"/>
    <property type="evidence" value="ECO:0007669"/>
    <property type="project" value="UniProtKB-SubCell"/>
</dbReference>
<dbReference type="EMBL" id="DYVR01000241">
    <property type="protein sequence ID" value="HJF85720.1"/>
    <property type="molecule type" value="Genomic_DNA"/>
</dbReference>
<keyword evidence="3 4" id="KW-0732">Signal</keyword>
<dbReference type="RefSeq" id="WP_346686393.1">
    <property type="nucleotide sequence ID" value="NZ_OZ006974.1"/>
</dbReference>
<dbReference type="PANTHER" id="PTHR30024">
    <property type="entry name" value="ALIPHATIC SULFONATES-BINDING PROTEIN-RELATED"/>
    <property type="match status" value="1"/>
</dbReference>
<dbReference type="Pfam" id="PF09084">
    <property type="entry name" value="NMT1"/>
    <property type="match status" value="1"/>
</dbReference>
<feature type="chain" id="PRO_5039387473" evidence="4">
    <location>
        <begin position="26"/>
        <end position="349"/>
    </location>
</feature>